<dbReference type="Gene3D" id="1.25.10.10">
    <property type="entry name" value="Leucine-rich Repeat Variant"/>
    <property type="match status" value="2"/>
</dbReference>
<dbReference type="InterPro" id="IPR001494">
    <property type="entry name" value="Importin-beta_N"/>
</dbReference>
<evidence type="ECO:0000256" key="2">
    <source>
        <dbReference type="ARBA" id="ARBA00007991"/>
    </source>
</evidence>
<dbReference type="InterPro" id="IPR011989">
    <property type="entry name" value="ARM-like"/>
</dbReference>
<reference evidence="8 9" key="1">
    <citation type="journal article" date="2017" name="Curr. Biol.">
        <title>The Evolution of Venom by Co-option of Single-Copy Genes.</title>
        <authorList>
            <person name="Martinson E.O."/>
            <person name="Mrinalini"/>
            <person name="Kelkar Y.D."/>
            <person name="Chang C.H."/>
            <person name="Werren J.H."/>
        </authorList>
    </citation>
    <scope>NUCLEOTIDE SEQUENCE [LARGE SCALE GENOMIC DNA]</scope>
    <source>
        <strain evidence="8 9">Alberta</strain>
        <tissue evidence="8">Whole body</tissue>
    </source>
</reference>
<evidence type="ECO:0000256" key="4">
    <source>
        <dbReference type="ARBA" id="ARBA00022448"/>
    </source>
</evidence>
<dbReference type="GO" id="GO:0031514">
    <property type="term" value="C:motile cilium"/>
    <property type="evidence" value="ECO:0007669"/>
    <property type="project" value="InterPro"/>
</dbReference>
<dbReference type="PANTHER" id="PTHR12363:SF33">
    <property type="entry name" value="IMPORTIN-13"/>
    <property type="match status" value="1"/>
</dbReference>
<dbReference type="GO" id="GO:0048870">
    <property type="term" value="P:cell motility"/>
    <property type="evidence" value="ECO:0007669"/>
    <property type="project" value="InterPro"/>
</dbReference>
<dbReference type="Proteomes" id="UP000215335">
    <property type="component" value="Unassembled WGS sequence"/>
</dbReference>
<feature type="coiled-coil region" evidence="6">
    <location>
        <begin position="811"/>
        <end position="838"/>
    </location>
</feature>
<dbReference type="Pfam" id="PF03810">
    <property type="entry name" value="IBN_N"/>
    <property type="match status" value="1"/>
</dbReference>
<dbReference type="GO" id="GO:0005634">
    <property type="term" value="C:nucleus"/>
    <property type="evidence" value="ECO:0007669"/>
    <property type="project" value="UniProtKB-SubCell"/>
</dbReference>
<organism evidence="8 9">
    <name type="scientific">Trichomalopsis sarcophagae</name>
    <dbReference type="NCBI Taxonomy" id="543379"/>
    <lineage>
        <taxon>Eukaryota</taxon>
        <taxon>Metazoa</taxon>
        <taxon>Ecdysozoa</taxon>
        <taxon>Arthropoda</taxon>
        <taxon>Hexapoda</taxon>
        <taxon>Insecta</taxon>
        <taxon>Pterygota</taxon>
        <taxon>Neoptera</taxon>
        <taxon>Endopterygota</taxon>
        <taxon>Hymenoptera</taxon>
        <taxon>Apocrita</taxon>
        <taxon>Proctotrupomorpha</taxon>
        <taxon>Chalcidoidea</taxon>
        <taxon>Pteromalidae</taxon>
        <taxon>Pteromalinae</taxon>
        <taxon>Trichomalopsis</taxon>
    </lineage>
</organism>
<dbReference type="PANTHER" id="PTHR12363">
    <property type="entry name" value="TRANSPORTIN 3 AND IMPORTIN 13"/>
    <property type="match status" value="1"/>
</dbReference>
<dbReference type="GO" id="GO:0006606">
    <property type="term" value="P:protein import into nucleus"/>
    <property type="evidence" value="ECO:0007669"/>
    <property type="project" value="TreeGrafter"/>
</dbReference>
<evidence type="ECO:0000313" key="8">
    <source>
        <dbReference type="EMBL" id="OXU25053.1"/>
    </source>
</evidence>
<sequence length="1188" mass="135407">MDHATAVENAVKRFYASGDNDTHAWLLQAQASPEAWTFVWQLLDPSKPGEVQFFAATTLHAKISKQWEEVPNSEYLGLQVRVLEVLKHPGTSKIVLTRLCQALAAFMANSSMSQLENSEKCMVEELIEILPYNSSATVGLFLRVLEAIPREFDRRQGVKQLKQRESILNNWCKAAWILQQIFSSCTQTNDNNSDALFLSGIECTLSWLKLGQLPLDTIGQIYPHLLLAAARYIPNRDNEEDDNARGWEVVQECLTMVVTHTELYKRPQLFWEWAKSFICMVKEHSAKYYYEILTTFGEAHSRTFLLALANIGPNTEGQKWTVEQIKWTKDQQKLIAEQLIEFLLECSEQEGRYPVDEKRSCVPFGFWYALQDDLNTLDVAHEQQAILALKPIYSRLARALLEKTTLPASPSEAGTPDELELLRCYRQDAADTLIYCYNVIGHDLLILLGQRLSQSHDDVSKWTEVESTIHAFKALSDNINRKDFHYLTAIMDLMLSHIPYGMYPREVLCCACSAVGAYAEWIGECPEPWLERSLQLVVLGLTHGPITSPAASMALKDIVRECSAHLAPLAPSILETIGRTLPNVTPGGGEGLRLMYAAGELLKSLRTTEEQMSHLESTLGLCVMRLRELLQLPVNEARVAVSNQLKMISMFFTTLEGAICSPVLEALLPIFEGIVNHPDWSRDDSTLDAMYNCAQKSVSSLFYPEREAVSLLHLLDTSYKIRPHPAALVFLKQLVLVGGRNPAISDELIRVFGEISGLTLGGIASCRQANGNLSDLSDLLEAYLLLLAQVCKKNARLLLQIPDQVPEMLRCEQLEVYSAKLLEEMEREREERNFFQIERDNIQTFWDITRQQLHESRTTNRVLRKEQQDFAKKSEEETLQSRKKLTHLVHTYQNEAANINIDHLVALKKFQNQFVQKKTEIITNNNNNLKIENEVNLANLNQSHALKLEHRKVVENMKNEFKQDCIEIQNKYDDKIMAYHKQFSLKHNIEMMEVEERKNEHASKLIKEHAEAFGELKSFYNNILLNNLSVIDNLKKKFSQVKKNEMKMMGQLKDLKIENRIACLLLPETATVKAAGCFLTNAIRQSPHMQTFIQPIGQELVCVILQCVGGVVPRNSLEPHAEVLLVLNKACPEWTAQWLRLALADRSAPVVPQPQKESFIQAVLRERTNKRRLCDKLKARIKYMLLLR</sequence>
<dbReference type="InterPro" id="IPR025593">
    <property type="entry name" value="GAS8_dom"/>
</dbReference>
<dbReference type="GO" id="GO:0031267">
    <property type="term" value="F:small GTPase binding"/>
    <property type="evidence" value="ECO:0007669"/>
    <property type="project" value="InterPro"/>
</dbReference>
<dbReference type="Pfam" id="PF13851">
    <property type="entry name" value="GAS"/>
    <property type="match status" value="1"/>
</dbReference>
<keyword evidence="6" id="KW-0175">Coiled coil</keyword>
<evidence type="ECO:0000256" key="5">
    <source>
        <dbReference type="ARBA" id="ARBA00023242"/>
    </source>
</evidence>
<dbReference type="InterPro" id="IPR051345">
    <property type="entry name" value="Importin_beta-like_NTR"/>
</dbReference>
<dbReference type="EMBL" id="NNAY01001122">
    <property type="protein sequence ID" value="OXU25053.1"/>
    <property type="molecule type" value="Genomic_DNA"/>
</dbReference>
<dbReference type="SMART" id="SM00913">
    <property type="entry name" value="IBN_N"/>
    <property type="match status" value="1"/>
</dbReference>
<dbReference type="Pfam" id="PF18773">
    <property type="entry name" value="Importin_rep"/>
    <property type="match status" value="1"/>
</dbReference>
<feature type="domain" description="Importin N-terminal" evidence="7">
    <location>
        <begin position="22"/>
        <end position="88"/>
    </location>
</feature>
<keyword evidence="4" id="KW-0813">Transport</keyword>
<dbReference type="OrthoDB" id="2016913at2759"/>
<gene>
    <name evidence="8" type="ORF">TSAR_012484</name>
</gene>
<protein>
    <recommendedName>
        <fullName evidence="7">Importin N-terminal domain-containing protein</fullName>
    </recommendedName>
</protein>
<comment type="subcellular location">
    <subcellularLocation>
        <location evidence="1">Nucleus</location>
    </subcellularLocation>
</comment>
<keyword evidence="9" id="KW-1185">Reference proteome</keyword>
<keyword evidence="5" id="KW-0539">Nucleus</keyword>
<evidence type="ECO:0000313" key="9">
    <source>
        <dbReference type="Proteomes" id="UP000215335"/>
    </source>
</evidence>
<dbReference type="InterPro" id="IPR016024">
    <property type="entry name" value="ARM-type_fold"/>
</dbReference>
<dbReference type="AlphaFoldDB" id="A0A232F3M9"/>
<evidence type="ECO:0000256" key="3">
    <source>
        <dbReference type="ARBA" id="ARBA00011422"/>
    </source>
</evidence>
<evidence type="ECO:0000259" key="7">
    <source>
        <dbReference type="SMART" id="SM00913"/>
    </source>
</evidence>
<dbReference type="SUPFAM" id="SSF48371">
    <property type="entry name" value="ARM repeat"/>
    <property type="match status" value="1"/>
</dbReference>
<dbReference type="STRING" id="543379.A0A232F3M9"/>
<evidence type="ECO:0000256" key="1">
    <source>
        <dbReference type="ARBA" id="ARBA00004123"/>
    </source>
</evidence>
<comment type="similarity">
    <text evidence="2">Belongs to the importin beta family.</text>
</comment>
<name>A0A232F3M9_9HYME</name>
<dbReference type="InterPro" id="IPR040709">
    <property type="entry name" value="Importin_rep_1"/>
</dbReference>
<comment type="caution">
    <text evidence="8">The sequence shown here is derived from an EMBL/GenBank/DDBJ whole genome shotgun (WGS) entry which is preliminary data.</text>
</comment>
<dbReference type="GO" id="GO:0005737">
    <property type="term" value="C:cytoplasm"/>
    <property type="evidence" value="ECO:0007669"/>
    <property type="project" value="TreeGrafter"/>
</dbReference>
<proteinExistence type="inferred from homology"/>
<comment type="subunit">
    <text evidence="3">Interacts with UBC9, RAN, RBM8A, eIF-1A and PAX6.</text>
</comment>
<dbReference type="Pfam" id="PF18806">
    <property type="entry name" value="Importin_rep_3"/>
    <property type="match status" value="1"/>
</dbReference>
<evidence type="ECO:0000256" key="6">
    <source>
        <dbReference type="SAM" id="Coils"/>
    </source>
</evidence>
<dbReference type="InterPro" id="IPR040520">
    <property type="entry name" value="Importin_rep_3"/>
</dbReference>
<accession>A0A232F3M9</accession>